<evidence type="ECO:0000313" key="8">
    <source>
        <dbReference type="EMBL" id="ARP97187.1"/>
    </source>
</evidence>
<evidence type="ECO:0000259" key="7">
    <source>
        <dbReference type="Pfam" id="PF00155"/>
    </source>
</evidence>
<reference evidence="8 9" key="1">
    <citation type="submission" date="2017-05" db="EMBL/GenBank/DDBJ databases">
        <title>Complete and WGS of Bordetella genogroups.</title>
        <authorList>
            <person name="Spilker T."/>
            <person name="LiPuma J."/>
        </authorList>
    </citation>
    <scope>NUCLEOTIDE SEQUENCE [LARGE SCALE GENOMIC DNA]</scope>
    <source>
        <strain evidence="8 9">AU7206</strain>
    </source>
</reference>
<dbReference type="PANTHER" id="PTHR46383:SF1">
    <property type="entry name" value="ASPARTATE AMINOTRANSFERASE"/>
    <property type="match status" value="1"/>
</dbReference>
<comment type="similarity">
    <text evidence="2 6">Belongs to the class-I pyridoxal-phosphate-dependent aminotransferase family.</text>
</comment>
<dbReference type="SUPFAM" id="SSF53383">
    <property type="entry name" value="PLP-dependent transferases"/>
    <property type="match status" value="1"/>
</dbReference>
<evidence type="ECO:0000256" key="6">
    <source>
        <dbReference type="RuleBase" id="RU000481"/>
    </source>
</evidence>
<protein>
    <recommendedName>
        <fullName evidence="6">Aminotransferase</fullName>
        <ecNumber evidence="6">2.6.1.-</ecNumber>
    </recommendedName>
</protein>
<dbReference type="InterPro" id="IPR015422">
    <property type="entry name" value="PyrdxlP-dep_Trfase_small"/>
</dbReference>
<dbReference type="STRING" id="463040.CAL15_24140"/>
<dbReference type="Proteomes" id="UP000194161">
    <property type="component" value="Chromosome"/>
</dbReference>
<dbReference type="Gene3D" id="3.40.640.10">
    <property type="entry name" value="Type I PLP-dependent aspartate aminotransferase-like (Major domain)"/>
    <property type="match status" value="1"/>
</dbReference>
<organism evidence="8 9">
    <name type="scientific">Bordetella genomosp. 13</name>
    <dbReference type="NCBI Taxonomy" id="463040"/>
    <lineage>
        <taxon>Bacteria</taxon>
        <taxon>Pseudomonadati</taxon>
        <taxon>Pseudomonadota</taxon>
        <taxon>Betaproteobacteria</taxon>
        <taxon>Burkholderiales</taxon>
        <taxon>Alcaligenaceae</taxon>
        <taxon>Bordetella</taxon>
    </lineage>
</organism>
<dbReference type="KEGG" id="bgm:CAL15_24140"/>
<name>A0A1W6ZIU3_9BORD</name>
<dbReference type="Gene3D" id="3.90.1150.10">
    <property type="entry name" value="Aspartate Aminotransferase, domain 1"/>
    <property type="match status" value="1"/>
</dbReference>
<dbReference type="InterPro" id="IPR015424">
    <property type="entry name" value="PyrdxlP-dep_Trfase"/>
</dbReference>
<dbReference type="InterPro" id="IPR050596">
    <property type="entry name" value="AspAT/PAT-like"/>
</dbReference>
<dbReference type="GO" id="GO:0006520">
    <property type="term" value="P:amino acid metabolic process"/>
    <property type="evidence" value="ECO:0007669"/>
    <property type="project" value="InterPro"/>
</dbReference>
<dbReference type="OrthoDB" id="9803354at2"/>
<dbReference type="InterPro" id="IPR015421">
    <property type="entry name" value="PyrdxlP-dep_Trfase_major"/>
</dbReference>
<dbReference type="EC" id="2.6.1.-" evidence="6"/>
<dbReference type="Pfam" id="PF00155">
    <property type="entry name" value="Aminotran_1_2"/>
    <property type="match status" value="1"/>
</dbReference>
<keyword evidence="9" id="KW-1185">Reference proteome</keyword>
<dbReference type="InterPro" id="IPR004838">
    <property type="entry name" value="NHTrfase_class1_PyrdxlP-BS"/>
</dbReference>
<dbReference type="CDD" id="cd00609">
    <property type="entry name" value="AAT_like"/>
    <property type="match status" value="1"/>
</dbReference>
<evidence type="ECO:0000256" key="4">
    <source>
        <dbReference type="ARBA" id="ARBA00022679"/>
    </source>
</evidence>
<dbReference type="RefSeq" id="WP_086080827.1">
    <property type="nucleotide sequence ID" value="NZ_CP021111.1"/>
</dbReference>
<keyword evidence="3 6" id="KW-0032">Aminotransferase</keyword>
<dbReference type="AlphaFoldDB" id="A0A1W6ZIU3"/>
<comment type="cofactor">
    <cofactor evidence="1 6">
        <name>pyridoxal 5'-phosphate</name>
        <dbReference type="ChEBI" id="CHEBI:597326"/>
    </cofactor>
</comment>
<dbReference type="PROSITE" id="PS00105">
    <property type="entry name" value="AA_TRANSFER_CLASS_1"/>
    <property type="match status" value="1"/>
</dbReference>
<feature type="domain" description="Aminotransferase class I/classII large" evidence="7">
    <location>
        <begin position="46"/>
        <end position="406"/>
    </location>
</feature>
<evidence type="ECO:0000313" key="9">
    <source>
        <dbReference type="Proteomes" id="UP000194161"/>
    </source>
</evidence>
<dbReference type="GO" id="GO:0008483">
    <property type="term" value="F:transaminase activity"/>
    <property type="evidence" value="ECO:0007669"/>
    <property type="project" value="UniProtKB-KW"/>
</dbReference>
<gene>
    <name evidence="8" type="ORF">CAL15_24140</name>
</gene>
<accession>A0A1W6ZIU3</accession>
<evidence type="ECO:0000256" key="1">
    <source>
        <dbReference type="ARBA" id="ARBA00001933"/>
    </source>
</evidence>
<keyword evidence="4 6" id="KW-0808">Transferase</keyword>
<keyword evidence="5" id="KW-0663">Pyridoxal phosphate</keyword>
<dbReference type="EMBL" id="CP021111">
    <property type="protein sequence ID" value="ARP97187.1"/>
    <property type="molecule type" value="Genomic_DNA"/>
</dbReference>
<evidence type="ECO:0000256" key="5">
    <source>
        <dbReference type="ARBA" id="ARBA00022898"/>
    </source>
</evidence>
<proteinExistence type="inferred from homology"/>
<sequence>MSEQNKTNAADHAPVLRRARRISSIEVSGILRIGAQAARMKREGRDVIVLGAGEPDFDTPDNVKAAGKRAIDAGDTKYTLLDGTLALKAAISRKFQRENGLEYGPDEITAGAGAKQVIHNALMATLDDGDEVVVGVPYWASYADMITIAGGVTVQVPCTEENGFRLSPQALEAAITPRTRWVMLNSPSNPTGAAYGREHLQALAEVLLRHPHVWIIADDIYEHLVYDDFEFTTLAQVEPRLKNRTLTVNGLSKAYAMTGWRLGYAGGPRELIAAMAVVQSQSTSNPSSVTQVAAIEALDGPQDVLAERRASFKERRDLVVDALNAIPGISCRRPEGAFYTYASCAGVLGRKTPSGQVLETDTDFCRYLLEEHDVAVVPGTLFGLAPYFRISYATSKAQLETAMKRIAKAVAALQ</sequence>
<dbReference type="InterPro" id="IPR004839">
    <property type="entry name" value="Aminotransferase_I/II_large"/>
</dbReference>
<dbReference type="FunFam" id="3.40.640.10:FF:000033">
    <property type="entry name" value="Aspartate aminotransferase"/>
    <property type="match status" value="1"/>
</dbReference>
<dbReference type="PANTHER" id="PTHR46383">
    <property type="entry name" value="ASPARTATE AMINOTRANSFERASE"/>
    <property type="match status" value="1"/>
</dbReference>
<evidence type="ECO:0000256" key="2">
    <source>
        <dbReference type="ARBA" id="ARBA00007441"/>
    </source>
</evidence>
<evidence type="ECO:0000256" key="3">
    <source>
        <dbReference type="ARBA" id="ARBA00022576"/>
    </source>
</evidence>
<dbReference type="GO" id="GO:0030170">
    <property type="term" value="F:pyridoxal phosphate binding"/>
    <property type="evidence" value="ECO:0007669"/>
    <property type="project" value="InterPro"/>
</dbReference>